<dbReference type="Pfam" id="PF00664">
    <property type="entry name" value="ABC_membrane"/>
    <property type="match status" value="1"/>
</dbReference>
<keyword evidence="5" id="KW-0547">Nucleotide-binding</keyword>
<keyword evidence="2" id="KW-0813">Transport</keyword>
<keyword evidence="6" id="KW-0067">ATP-binding</keyword>
<dbReference type="PANTHER" id="PTHR24223:SF443">
    <property type="entry name" value="MULTIDRUG-RESISTANCE LIKE PROTEIN 1, ISOFORM I"/>
    <property type="match status" value="1"/>
</dbReference>
<dbReference type="GO" id="GO:0016020">
    <property type="term" value="C:membrane"/>
    <property type="evidence" value="ECO:0007669"/>
    <property type="project" value="InterPro"/>
</dbReference>
<name>A0A1S4LW37_IXOSC</name>
<dbReference type="InterPro" id="IPR050173">
    <property type="entry name" value="ABC_transporter_C-like"/>
</dbReference>
<keyword evidence="10" id="KW-1185">Reference proteome</keyword>
<dbReference type="Pfam" id="PF00005">
    <property type="entry name" value="ABC_tran"/>
    <property type="match status" value="1"/>
</dbReference>
<keyword evidence="4" id="KW-0677">Repeat</keyword>
<dbReference type="AlphaFoldDB" id="A0A1S4LW37"/>
<organism evidence="9 10">
    <name type="scientific">Ixodes scapularis</name>
    <name type="common">Black-legged tick</name>
    <name type="synonym">Deer tick</name>
    <dbReference type="NCBI Taxonomy" id="6945"/>
    <lineage>
        <taxon>Eukaryota</taxon>
        <taxon>Metazoa</taxon>
        <taxon>Ecdysozoa</taxon>
        <taxon>Arthropoda</taxon>
        <taxon>Chelicerata</taxon>
        <taxon>Arachnida</taxon>
        <taxon>Acari</taxon>
        <taxon>Parasitiformes</taxon>
        <taxon>Ixodida</taxon>
        <taxon>Ixodoidea</taxon>
        <taxon>Ixodidae</taxon>
        <taxon>Ixodinae</taxon>
        <taxon>Ixodes</taxon>
    </lineage>
</organism>
<evidence type="ECO:0000256" key="7">
    <source>
        <dbReference type="ARBA" id="ARBA00022989"/>
    </source>
</evidence>
<dbReference type="InterPro" id="IPR011527">
    <property type="entry name" value="ABC1_TM_dom"/>
</dbReference>
<reference evidence="10" key="1">
    <citation type="submission" date="2008-03" db="EMBL/GenBank/DDBJ databases">
        <title>Annotation of Ixodes scapularis.</title>
        <authorList>
            <consortium name="Ixodes scapularis Genome Project Consortium"/>
            <person name="Caler E."/>
            <person name="Hannick L.I."/>
            <person name="Bidwell S."/>
            <person name="Joardar V."/>
            <person name="Thiagarajan M."/>
            <person name="Amedeo P."/>
            <person name="Galinsky K.J."/>
            <person name="Schobel S."/>
            <person name="Inman J."/>
            <person name="Hostetler J."/>
            <person name="Miller J."/>
            <person name="Hammond M."/>
            <person name="Megy K."/>
            <person name="Lawson D."/>
            <person name="Kodira C."/>
            <person name="Sutton G."/>
            <person name="Meyer J."/>
            <person name="Hill C.A."/>
            <person name="Birren B."/>
            <person name="Nene V."/>
            <person name="Collins F."/>
            <person name="Alarcon-Chaidez F."/>
            <person name="Wikel S."/>
            <person name="Strausberg R."/>
        </authorList>
    </citation>
    <scope>NUCLEOTIDE SEQUENCE [LARGE SCALE GENOMIC DNA]</scope>
    <source>
        <strain evidence="10">Wikel</strain>
    </source>
</reference>
<evidence type="ECO:0000256" key="1">
    <source>
        <dbReference type="ARBA" id="ARBA00004127"/>
    </source>
</evidence>
<dbReference type="Gene3D" id="1.20.1560.10">
    <property type="entry name" value="ABC transporter type 1, transmembrane domain"/>
    <property type="match status" value="1"/>
</dbReference>
<dbReference type="EMBL" id="ABJB010337298">
    <property type="status" value="NOT_ANNOTATED_CDS"/>
    <property type="molecule type" value="Genomic_DNA"/>
</dbReference>
<dbReference type="PROSITE" id="PS50893">
    <property type="entry name" value="ABC_TRANSPORTER_2"/>
    <property type="match status" value="1"/>
</dbReference>
<dbReference type="InterPro" id="IPR017871">
    <property type="entry name" value="ABC_transporter-like_CS"/>
</dbReference>
<dbReference type="SUPFAM" id="SSF90123">
    <property type="entry name" value="ABC transporter transmembrane region"/>
    <property type="match status" value="1"/>
</dbReference>
<dbReference type="InterPro" id="IPR036640">
    <property type="entry name" value="ABC1_TM_sf"/>
</dbReference>
<keyword evidence="8" id="KW-0472">Membrane</keyword>
<dbReference type="InterPro" id="IPR027417">
    <property type="entry name" value="P-loop_NTPase"/>
</dbReference>
<evidence type="ECO:0000256" key="4">
    <source>
        <dbReference type="ARBA" id="ARBA00022737"/>
    </source>
</evidence>
<evidence type="ECO:0000256" key="3">
    <source>
        <dbReference type="ARBA" id="ARBA00022692"/>
    </source>
</evidence>
<evidence type="ECO:0000256" key="2">
    <source>
        <dbReference type="ARBA" id="ARBA00022448"/>
    </source>
</evidence>
<dbReference type="VEuPathDB" id="VectorBase:ISCI020088"/>
<dbReference type="PROSITE" id="PS50929">
    <property type="entry name" value="ABC_TM1F"/>
    <property type="match status" value="1"/>
</dbReference>
<dbReference type="GO" id="GO:0005524">
    <property type="term" value="F:ATP binding"/>
    <property type="evidence" value="ECO:0007669"/>
    <property type="project" value="UniProtKB-KW"/>
</dbReference>
<dbReference type="EnsemblMetazoa" id="ISCW020088-RA">
    <property type="protein sequence ID" value="ISCW020088-PA"/>
    <property type="gene ID" value="ISCW020088"/>
</dbReference>
<accession>A0A1S4LW37</accession>
<dbReference type="Gene3D" id="3.40.50.300">
    <property type="entry name" value="P-loop containing nucleotide triphosphate hydrolases"/>
    <property type="match status" value="1"/>
</dbReference>
<dbReference type="VEuPathDB" id="VectorBase:ISCP_024158"/>
<dbReference type="EMBL" id="ABJB010660843">
    <property type="status" value="NOT_ANNOTATED_CDS"/>
    <property type="molecule type" value="Genomic_DNA"/>
</dbReference>
<evidence type="ECO:0000313" key="10">
    <source>
        <dbReference type="Proteomes" id="UP000001555"/>
    </source>
</evidence>
<dbReference type="InterPro" id="IPR003439">
    <property type="entry name" value="ABC_transporter-like_ATP-bd"/>
</dbReference>
<evidence type="ECO:0000256" key="5">
    <source>
        <dbReference type="ARBA" id="ARBA00022741"/>
    </source>
</evidence>
<dbReference type="GO" id="GO:0012505">
    <property type="term" value="C:endomembrane system"/>
    <property type="evidence" value="ECO:0007669"/>
    <property type="project" value="UniProtKB-SubCell"/>
</dbReference>
<keyword evidence="7" id="KW-1133">Transmembrane helix</keyword>
<proteinExistence type="predicted"/>
<dbReference type="GO" id="GO:0140359">
    <property type="term" value="F:ABC-type transporter activity"/>
    <property type="evidence" value="ECO:0007669"/>
    <property type="project" value="InterPro"/>
</dbReference>
<comment type="subcellular location">
    <subcellularLocation>
        <location evidence="1">Endomembrane system</location>
        <topology evidence="1">Multi-pass membrane protein</topology>
    </subcellularLocation>
</comment>
<protein>
    <submittedName>
        <fullName evidence="9">Uncharacterized protein</fullName>
    </submittedName>
</protein>
<dbReference type="PROSITE" id="PS00211">
    <property type="entry name" value="ABC_TRANSPORTER_1"/>
    <property type="match status" value="1"/>
</dbReference>
<dbReference type="OrthoDB" id="6500128at2759"/>
<dbReference type="EMBL" id="ABJB010203913">
    <property type="status" value="NOT_ANNOTATED_CDS"/>
    <property type="molecule type" value="Genomic_DNA"/>
</dbReference>
<evidence type="ECO:0000313" key="9">
    <source>
        <dbReference type="EnsemblMetazoa" id="ISCW020088-PA"/>
    </source>
</evidence>
<dbReference type="VEuPathDB" id="VectorBase:ISCW020088"/>
<dbReference type="SUPFAM" id="SSF52540">
    <property type="entry name" value="P-loop containing nucleoside triphosphate hydrolases"/>
    <property type="match status" value="1"/>
</dbReference>
<dbReference type="EMBL" id="ABJB011059114">
    <property type="status" value="NOT_ANNOTATED_CDS"/>
    <property type="molecule type" value="Genomic_DNA"/>
</dbReference>
<dbReference type="PANTHER" id="PTHR24223">
    <property type="entry name" value="ATP-BINDING CASSETTE SUB-FAMILY C"/>
    <property type="match status" value="1"/>
</dbReference>
<dbReference type="GO" id="GO:0016887">
    <property type="term" value="F:ATP hydrolysis activity"/>
    <property type="evidence" value="ECO:0007669"/>
    <property type="project" value="InterPro"/>
</dbReference>
<dbReference type="Proteomes" id="UP000001555">
    <property type="component" value="Unassembled WGS sequence"/>
</dbReference>
<keyword evidence="3" id="KW-0812">Transmembrane</keyword>
<evidence type="ECO:0000256" key="6">
    <source>
        <dbReference type="ARBA" id="ARBA00022840"/>
    </source>
</evidence>
<dbReference type="InParanoid" id="A0A1S4LW37"/>
<sequence length="433" mass="47604">MAGPCLGIGLLSFLLSAVALGWQLTWVRTWTGAEEIAAPTESHESSRVSMLAAICAADVLARSLGSVLLAVAMRQLSHLLHGEMLSAVLWSPIAFFEATPRGRIANRFLVDLDLMDSRLYLSGKQFTQHTLFAISRLIIIGTQSPFVLAAGVASSGLLIFLVRLAVRASHPPKFREAVHTSRILSHVTETMDSLSSIRAYGVLDRFSYHFCRLVDVNIRAYSAFCGLFRYVRLVTFLCGLVTMVCTMLFAVLLSPEDSQPDPSILGITISAASLDPILVRGTLRQNLDPKSFHTDKEIWAALYQAHLGEVVTKDPKQLLLDTGHGGSSFSVGQRQLVCLARALLRKPRLLVLDEATSQMDGDTDRLIQATLRDAFAHCTQLTIAHRIHTILDYDKVLVMGDGRVLEFGPVQELLSSPSSVFRQMTEETLSKTK</sequence>
<evidence type="ECO:0000256" key="8">
    <source>
        <dbReference type="ARBA" id="ARBA00023136"/>
    </source>
</evidence>
<dbReference type="EMBL" id="ABJB010956180">
    <property type="status" value="NOT_ANNOTATED_CDS"/>
    <property type="molecule type" value="Genomic_DNA"/>
</dbReference>
<reference evidence="9" key="2">
    <citation type="submission" date="2020-05" db="UniProtKB">
        <authorList>
            <consortium name="EnsemblMetazoa"/>
        </authorList>
    </citation>
    <scope>IDENTIFICATION</scope>
    <source>
        <strain evidence="9">wikel</strain>
    </source>
</reference>